<protein>
    <submittedName>
        <fullName evidence="1">Uncharacterized protein</fullName>
    </submittedName>
</protein>
<sequence>MELTLWRPRRESLAHSQTLARKQEISYIVTTVGEKIIMTFPTSSLQLDKKPEISYIVITAGKKTGDFLHRHHNWRENRRFPTSSPQLSRKPEITYIVITVANVINLRINFDIYSWRLPDTSFWSSFAPTKLFGFVSGQCRHEIS</sequence>
<name>A0AAE1D1S1_9GAST</name>
<proteinExistence type="predicted"/>
<gene>
    <name evidence="1" type="ORF">RRG08_059734</name>
</gene>
<reference evidence="1" key="1">
    <citation type="journal article" date="2023" name="G3 (Bethesda)">
        <title>A reference genome for the long-term kleptoplast-retaining sea slug Elysia crispata morphotype clarki.</title>
        <authorList>
            <person name="Eastman K.E."/>
            <person name="Pendleton A.L."/>
            <person name="Shaikh M.A."/>
            <person name="Suttiyut T."/>
            <person name="Ogas R."/>
            <person name="Tomko P."/>
            <person name="Gavelis G."/>
            <person name="Widhalm J.R."/>
            <person name="Wisecaver J.H."/>
        </authorList>
    </citation>
    <scope>NUCLEOTIDE SEQUENCE</scope>
    <source>
        <strain evidence="1">ECLA1</strain>
    </source>
</reference>
<evidence type="ECO:0000313" key="1">
    <source>
        <dbReference type="EMBL" id="KAK3752172.1"/>
    </source>
</evidence>
<keyword evidence="2" id="KW-1185">Reference proteome</keyword>
<dbReference type="AlphaFoldDB" id="A0AAE1D1S1"/>
<accession>A0AAE1D1S1</accession>
<dbReference type="Proteomes" id="UP001283361">
    <property type="component" value="Unassembled WGS sequence"/>
</dbReference>
<evidence type="ECO:0000313" key="2">
    <source>
        <dbReference type="Proteomes" id="UP001283361"/>
    </source>
</evidence>
<comment type="caution">
    <text evidence="1">The sequence shown here is derived from an EMBL/GenBank/DDBJ whole genome shotgun (WGS) entry which is preliminary data.</text>
</comment>
<dbReference type="EMBL" id="JAWDGP010005780">
    <property type="protein sequence ID" value="KAK3752172.1"/>
    <property type="molecule type" value="Genomic_DNA"/>
</dbReference>
<organism evidence="1 2">
    <name type="scientific">Elysia crispata</name>
    <name type="common">lettuce slug</name>
    <dbReference type="NCBI Taxonomy" id="231223"/>
    <lineage>
        <taxon>Eukaryota</taxon>
        <taxon>Metazoa</taxon>
        <taxon>Spiralia</taxon>
        <taxon>Lophotrochozoa</taxon>
        <taxon>Mollusca</taxon>
        <taxon>Gastropoda</taxon>
        <taxon>Heterobranchia</taxon>
        <taxon>Euthyneura</taxon>
        <taxon>Panpulmonata</taxon>
        <taxon>Sacoglossa</taxon>
        <taxon>Placobranchoidea</taxon>
        <taxon>Plakobranchidae</taxon>
        <taxon>Elysia</taxon>
    </lineage>
</organism>